<evidence type="ECO:0000313" key="2">
    <source>
        <dbReference type="Proteomes" id="UP000310016"/>
    </source>
</evidence>
<gene>
    <name evidence="1" type="ORF">FAZ21_16735</name>
</gene>
<dbReference type="Pfam" id="PF13376">
    <property type="entry name" value="OmdA"/>
    <property type="match status" value="1"/>
</dbReference>
<dbReference type="EMBL" id="SUMF01000029">
    <property type="protein sequence ID" value="TJZ66829.1"/>
    <property type="molecule type" value="Genomic_DNA"/>
</dbReference>
<evidence type="ECO:0000313" key="1">
    <source>
        <dbReference type="EMBL" id="TJZ66829.1"/>
    </source>
</evidence>
<accession>A0A4U0PGC8</accession>
<dbReference type="AlphaFoldDB" id="A0A4U0PGC8"/>
<name>A0A4U0PGC8_9NEIS</name>
<sequence length="156" mass="17066">MKFWAKVIPSGNATAVEAPKEALEQLNAGPRPAVVITINGHSWRSRIAVMRGMHLVGISAANRKASKITENDLVEVLLALDIEPRTVEEPADVALALNKQKALRNAFEHLPFGLRRKHIASIEAAKSPETRLRRIAKLISELEHVAATASAKTKSR</sequence>
<comment type="caution">
    <text evidence="1">The sequence shown here is derived from an EMBL/GenBank/DDBJ whole genome shotgun (WGS) entry which is preliminary data.</text>
</comment>
<dbReference type="OrthoDB" id="9796999at2"/>
<keyword evidence="2" id="KW-1185">Reference proteome</keyword>
<dbReference type="Pfam" id="PF08922">
    <property type="entry name" value="DUF1905"/>
    <property type="match status" value="1"/>
</dbReference>
<dbReference type="SUPFAM" id="SSF141694">
    <property type="entry name" value="AF2212/PG0164-like"/>
    <property type="match status" value="1"/>
</dbReference>
<protein>
    <submittedName>
        <fullName evidence="1">DUF1905 domain-containing protein</fullName>
    </submittedName>
</protein>
<dbReference type="InterPro" id="IPR037079">
    <property type="entry name" value="AF2212/PG0164-like_sf"/>
</dbReference>
<dbReference type="RefSeq" id="WP_136774589.1">
    <property type="nucleotide sequence ID" value="NZ_CP156074.1"/>
</dbReference>
<dbReference type="InterPro" id="IPR015018">
    <property type="entry name" value="DUF1905"/>
</dbReference>
<dbReference type="Proteomes" id="UP000310016">
    <property type="component" value="Unassembled WGS sequence"/>
</dbReference>
<proteinExistence type="predicted"/>
<organism evidence="1 2">
    <name type="scientific">Chitiniphilus eburneus</name>
    <dbReference type="NCBI Taxonomy" id="2571148"/>
    <lineage>
        <taxon>Bacteria</taxon>
        <taxon>Pseudomonadati</taxon>
        <taxon>Pseudomonadota</taxon>
        <taxon>Betaproteobacteria</taxon>
        <taxon>Neisseriales</taxon>
        <taxon>Chitinibacteraceae</taxon>
        <taxon>Chitiniphilus</taxon>
    </lineage>
</organism>
<dbReference type="Gene3D" id="2.40.30.100">
    <property type="entry name" value="AF2212/PG0164-like"/>
    <property type="match status" value="1"/>
</dbReference>
<reference evidence="1 2" key="1">
    <citation type="submission" date="2019-04" db="EMBL/GenBank/DDBJ databases">
        <title>Chitiniphilus eburnea sp. nov., a novel chitinolytic bacterium isolated from aquaculture sludge.</title>
        <authorList>
            <person name="Sheng M."/>
        </authorList>
    </citation>
    <scope>NUCLEOTIDE SEQUENCE [LARGE SCALE GENOMIC DNA]</scope>
    <source>
        <strain evidence="1 2">HX-2-15</strain>
    </source>
</reference>